<evidence type="ECO:0000256" key="1">
    <source>
        <dbReference type="SAM" id="Phobius"/>
    </source>
</evidence>
<protein>
    <submittedName>
        <fullName evidence="2">Phage holin family protein</fullName>
    </submittedName>
</protein>
<reference evidence="2" key="1">
    <citation type="submission" date="2020-08" db="EMBL/GenBank/DDBJ databases">
        <title>Genome public.</title>
        <authorList>
            <person name="Liu C."/>
            <person name="Sun Q."/>
        </authorList>
    </citation>
    <scope>NUCLEOTIDE SEQUENCE</scope>
    <source>
        <strain evidence="2">NSJ-31</strain>
    </source>
</reference>
<evidence type="ECO:0000313" key="3">
    <source>
        <dbReference type="Proteomes" id="UP000653127"/>
    </source>
</evidence>
<gene>
    <name evidence="2" type="ORF">H8711_13650</name>
</gene>
<feature type="transmembrane region" description="Helical" evidence="1">
    <location>
        <begin position="67"/>
        <end position="86"/>
    </location>
</feature>
<dbReference type="EMBL" id="JACRST010000074">
    <property type="protein sequence ID" value="MBC8547949.1"/>
    <property type="molecule type" value="Genomic_DNA"/>
</dbReference>
<sequence length="97" mass="10355">MNKIMSYIRPELLVLIPVLYLLGAGLKKARAFADKYIPLALGAAGVLLAVVWVLATTDMTGYKDVLQAVFVALTQGILAAGCSVYANQLVKQSGKDE</sequence>
<feature type="transmembrane region" description="Helical" evidence="1">
    <location>
        <begin position="36"/>
        <end position="55"/>
    </location>
</feature>
<keyword evidence="1" id="KW-0472">Membrane</keyword>
<dbReference type="RefSeq" id="WP_249283885.1">
    <property type="nucleotide sequence ID" value="NZ_JACRST010000074.1"/>
</dbReference>
<dbReference type="AlphaFoldDB" id="A0A926E2L0"/>
<feature type="transmembrane region" description="Helical" evidence="1">
    <location>
        <begin position="6"/>
        <end position="24"/>
    </location>
</feature>
<keyword evidence="3" id="KW-1185">Reference proteome</keyword>
<evidence type="ECO:0000313" key="2">
    <source>
        <dbReference type="EMBL" id="MBC8547949.1"/>
    </source>
</evidence>
<comment type="caution">
    <text evidence="2">The sequence shown here is derived from an EMBL/GenBank/DDBJ whole genome shotgun (WGS) entry which is preliminary data.</text>
</comment>
<keyword evidence="1" id="KW-0812">Transmembrane</keyword>
<name>A0A926E2L0_9FIRM</name>
<dbReference type="Proteomes" id="UP000653127">
    <property type="component" value="Unassembled WGS sequence"/>
</dbReference>
<accession>A0A926E2L0</accession>
<organism evidence="2 3">
    <name type="scientific">Ligaoa zhengdingensis</name>
    <dbReference type="NCBI Taxonomy" id="2763658"/>
    <lineage>
        <taxon>Bacteria</taxon>
        <taxon>Bacillati</taxon>
        <taxon>Bacillota</taxon>
        <taxon>Clostridia</taxon>
        <taxon>Eubacteriales</taxon>
        <taxon>Oscillospiraceae</taxon>
        <taxon>Ligaoa</taxon>
    </lineage>
</organism>
<proteinExistence type="predicted"/>
<keyword evidence="1" id="KW-1133">Transmembrane helix</keyword>
<dbReference type="Pfam" id="PF16079">
    <property type="entry name" value="Phage_holin_5_2"/>
    <property type="match status" value="1"/>
</dbReference>
<dbReference type="InterPro" id="IPR032111">
    <property type="entry name" value="Clostridium_phage_holin"/>
</dbReference>